<gene>
    <name evidence="2" type="ORF">RM649_29645</name>
</gene>
<feature type="chain" id="PRO_5046865136" evidence="1">
    <location>
        <begin position="28"/>
        <end position="132"/>
    </location>
</feature>
<name>A0ABU2RSG6_9ACTN</name>
<dbReference type="EMBL" id="JAVREX010000017">
    <property type="protein sequence ID" value="MDT0431787.1"/>
    <property type="molecule type" value="Genomic_DNA"/>
</dbReference>
<reference evidence="3" key="1">
    <citation type="submission" date="2023-07" db="EMBL/GenBank/DDBJ databases">
        <title>30 novel species of actinomycetes from the DSMZ collection.</title>
        <authorList>
            <person name="Nouioui I."/>
        </authorList>
    </citation>
    <scope>NUCLEOTIDE SEQUENCE [LARGE SCALE GENOMIC DNA]</scope>
    <source>
        <strain evidence="3">DSM 41770</strain>
    </source>
</reference>
<comment type="caution">
    <text evidence="2">The sequence shown here is derived from an EMBL/GenBank/DDBJ whole genome shotgun (WGS) entry which is preliminary data.</text>
</comment>
<evidence type="ECO:0000313" key="3">
    <source>
        <dbReference type="Proteomes" id="UP001183777"/>
    </source>
</evidence>
<evidence type="ECO:0000313" key="2">
    <source>
        <dbReference type="EMBL" id="MDT0431787.1"/>
    </source>
</evidence>
<keyword evidence="3" id="KW-1185">Reference proteome</keyword>
<dbReference type="Proteomes" id="UP001183777">
    <property type="component" value="Unassembled WGS sequence"/>
</dbReference>
<evidence type="ECO:0000256" key="1">
    <source>
        <dbReference type="SAM" id="SignalP"/>
    </source>
</evidence>
<sequence length="132" mass="13504">MRKSYAAVLTAVMGAVAVVASTTPSYAAANPASICGAGYSVIDSEKVSNSPAATSYLLWNGSSNCVVTIRATAGKATLMHAKLRVQGGSWKGDENDYTSYAGPVRAAANGTCVMWGGGINEASYTSGWEHCG</sequence>
<organism evidence="2 3">
    <name type="scientific">Streptomyces salyersiae</name>
    <dbReference type="NCBI Taxonomy" id="3075530"/>
    <lineage>
        <taxon>Bacteria</taxon>
        <taxon>Bacillati</taxon>
        <taxon>Actinomycetota</taxon>
        <taxon>Actinomycetes</taxon>
        <taxon>Kitasatosporales</taxon>
        <taxon>Streptomycetaceae</taxon>
        <taxon>Streptomyces</taxon>
    </lineage>
</organism>
<protein>
    <submittedName>
        <fullName evidence="2">Acetyltransferase</fullName>
    </submittedName>
</protein>
<keyword evidence="1" id="KW-0732">Signal</keyword>
<dbReference type="RefSeq" id="WP_311660841.1">
    <property type="nucleotide sequence ID" value="NZ_JAVREX010000017.1"/>
</dbReference>
<accession>A0ABU2RSG6</accession>
<proteinExistence type="predicted"/>
<feature type="signal peptide" evidence="1">
    <location>
        <begin position="1"/>
        <end position="27"/>
    </location>
</feature>